<dbReference type="Gene3D" id="1.20.1070.10">
    <property type="entry name" value="Rhodopsin 7-helix transmembrane proteins"/>
    <property type="match status" value="1"/>
</dbReference>
<feature type="transmembrane region" description="Helical" evidence="1">
    <location>
        <begin position="256"/>
        <end position="276"/>
    </location>
</feature>
<dbReference type="AlphaFoldDB" id="A0A914XDK5"/>
<keyword evidence="1" id="KW-0472">Membrane</keyword>
<dbReference type="CDD" id="cd00637">
    <property type="entry name" value="7tm_classA_rhodopsin-like"/>
    <property type="match status" value="1"/>
</dbReference>
<keyword evidence="1" id="KW-1133">Transmembrane helix</keyword>
<feature type="transmembrane region" description="Helical" evidence="1">
    <location>
        <begin position="222"/>
        <end position="244"/>
    </location>
</feature>
<evidence type="ECO:0000256" key="1">
    <source>
        <dbReference type="SAM" id="Phobius"/>
    </source>
</evidence>
<protein>
    <submittedName>
        <fullName evidence="3">G-protein coupled receptors family 1 profile domain-containing protein</fullName>
    </submittedName>
</protein>
<reference evidence="3" key="1">
    <citation type="submission" date="2022-11" db="UniProtKB">
        <authorList>
            <consortium name="WormBaseParasite"/>
        </authorList>
    </citation>
    <scope>IDENTIFICATION</scope>
</reference>
<dbReference type="SUPFAM" id="SSF81321">
    <property type="entry name" value="Family A G protein-coupled receptor-like"/>
    <property type="match status" value="1"/>
</dbReference>
<name>A0A914XDK5_9BILA</name>
<dbReference type="Proteomes" id="UP000887566">
    <property type="component" value="Unplaced"/>
</dbReference>
<evidence type="ECO:0000313" key="2">
    <source>
        <dbReference type="Proteomes" id="UP000887566"/>
    </source>
</evidence>
<feature type="transmembrane region" description="Helical" evidence="1">
    <location>
        <begin position="173"/>
        <end position="201"/>
    </location>
</feature>
<sequence length="336" mass="38710">MIAVAFQFFLLAVALISLPIYIIFLYVLIKYRKCEDIKSSYFQLCFALGVADCYVLVHSHLAQKAAYWGIWREEFFLKYQEVGFVPGYLAWAMRAMTFAQFNGVLLLATNRFTAICLPFCHAKLWSTKIMAVVIFLQFAIPAVIVLPYFWLVVCRPIDSVSVSISFTDRSWHRFYYFFGAIYMAVICFLCVLMYAAMLVQARLWRSKVIDSRQERRKRRMELKLALSAFAIFIPAFAYSCVMYNASTTADYDRLFISWSAASDVFAYTNVYVLLAISPSVRCKFLHTTGLYAGELECDSRRREHISTFECSPKLSVNYSQRLPTLALCDELMSTAV</sequence>
<keyword evidence="2" id="KW-1185">Reference proteome</keyword>
<dbReference type="InterPro" id="IPR019426">
    <property type="entry name" value="7TM_GPCR_serpentine_rcpt_Srv"/>
</dbReference>
<organism evidence="2 3">
    <name type="scientific">Plectus sambesii</name>
    <dbReference type="NCBI Taxonomy" id="2011161"/>
    <lineage>
        <taxon>Eukaryota</taxon>
        <taxon>Metazoa</taxon>
        <taxon>Ecdysozoa</taxon>
        <taxon>Nematoda</taxon>
        <taxon>Chromadorea</taxon>
        <taxon>Plectida</taxon>
        <taxon>Plectina</taxon>
        <taxon>Plectoidea</taxon>
        <taxon>Plectidae</taxon>
        <taxon>Plectus</taxon>
    </lineage>
</organism>
<feature type="transmembrane region" description="Helical" evidence="1">
    <location>
        <begin position="6"/>
        <end position="29"/>
    </location>
</feature>
<dbReference type="PANTHER" id="PTHR31748">
    <property type="entry name" value="SERPENTINE RECEPTOR, CLASS V"/>
    <property type="match status" value="1"/>
</dbReference>
<evidence type="ECO:0000313" key="3">
    <source>
        <dbReference type="WBParaSite" id="PSAMB.scaffold7size148684.g104.t1"/>
    </source>
</evidence>
<dbReference type="Pfam" id="PF10323">
    <property type="entry name" value="7TM_GPCR_Srv"/>
    <property type="match status" value="1"/>
</dbReference>
<keyword evidence="1" id="KW-0812">Transmembrane</keyword>
<proteinExistence type="predicted"/>
<accession>A0A914XDK5</accession>
<feature type="transmembrane region" description="Helical" evidence="1">
    <location>
        <begin position="88"/>
        <end position="108"/>
    </location>
</feature>
<dbReference type="WBParaSite" id="PSAMB.scaffold7size148684.g104.t1">
    <property type="protein sequence ID" value="PSAMB.scaffold7size148684.g104.t1"/>
    <property type="gene ID" value="PSAMB.scaffold7size148684.g104"/>
</dbReference>
<feature type="transmembrane region" description="Helical" evidence="1">
    <location>
        <begin position="41"/>
        <end position="61"/>
    </location>
</feature>
<dbReference type="PANTHER" id="PTHR31748:SF1">
    <property type="entry name" value="SERPENTINE RECEPTOR, CLASS V"/>
    <property type="match status" value="1"/>
</dbReference>
<feature type="transmembrane region" description="Helical" evidence="1">
    <location>
        <begin position="129"/>
        <end position="153"/>
    </location>
</feature>